<evidence type="ECO:0000259" key="8">
    <source>
        <dbReference type="Pfam" id="PF03131"/>
    </source>
</evidence>
<feature type="domain" description="Atg6/beclin coiled-coil" evidence="10">
    <location>
        <begin position="90"/>
        <end position="216"/>
    </location>
</feature>
<dbReference type="Proteomes" id="UP000035681">
    <property type="component" value="Unplaced"/>
</dbReference>
<comment type="similarity">
    <text evidence="1">Belongs to the beclin family.</text>
</comment>
<feature type="compositionally biased region" description="Polar residues" evidence="6">
    <location>
        <begin position="581"/>
        <end position="590"/>
    </location>
</feature>
<dbReference type="GO" id="GO:0006355">
    <property type="term" value="P:regulation of DNA-templated transcription"/>
    <property type="evidence" value="ECO:0007669"/>
    <property type="project" value="InterPro"/>
</dbReference>
<dbReference type="WBParaSite" id="TCONS_00013894.p1">
    <property type="protein sequence ID" value="TCONS_00013894.p1"/>
    <property type="gene ID" value="XLOC_008922"/>
</dbReference>
<evidence type="ECO:0000259" key="9">
    <source>
        <dbReference type="Pfam" id="PF04111"/>
    </source>
</evidence>
<dbReference type="GO" id="GO:0034272">
    <property type="term" value="C:phosphatidylinositol 3-kinase complex, class III, type II"/>
    <property type="evidence" value="ECO:0007669"/>
    <property type="project" value="TreeGrafter"/>
</dbReference>
<dbReference type="InterPro" id="IPR004826">
    <property type="entry name" value="bZIP_Maf"/>
</dbReference>
<dbReference type="Pfam" id="PF03131">
    <property type="entry name" value="bZIP_Maf"/>
    <property type="match status" value="1"/>
</dbReference>
<keyword evidence="2" id="KW-0805">Transcription regulation</keyword>
<dbReference type="GO" id="GO:0000407">
    <property type="term" value="C:phagophore assembly site"/>
    <property type="evidence" value="ECO:0007669"/>
    <property type="project" value="TreeGrafter"/>
</dbReference>
<feature type="compositionally biased region" description="Basic and acidic residues" evidence="6">
    <location>
        <begin position="763"/>
        <end position="772"/>
    </location>
</feature>
<dbReference type="InterPro" id="IPR038274">
    <property type="entry name" value="Atg6/Beclin_C_sf"/>
</dbReference>
<feature type="domain" description="Atg6 BARA" evidence="9">
    <location>
        <begin position="222"/>
        <end position="406"/>
    </location>
</feature>
<feature type="compositionally biased region" description="Polar residues" evidence="6">
    <location>
        <begin position="538"/>
        <end position="566"/>
    </location>
</feature>
<evidence type="ECO:0008006" key="13">
    <source>
        <dbReference type="Google" id="ProtNLM"/>
    </source>
</evidence>
<feature type="transmembrane region" description="Helical" evidence="7">
    <location>
        <begin position="451"/>
        <end position="470"/>
    </location>
</feature>
<proteinExistence type="inferred from homology"/>
<dbReference type="GO" id="GO:0030674">
    <property type="term" value="F:protein-macromolecule adaptor activity"/>
    <property type="evidence" value="ECO:0007669"/>
    <property type="project" value="TreeGrafter"/>
</dbReference>
<evidence type="ECO:0000259" key="10">
    <source>
        <dbReference type="Pfam" id="PF17675"/>
    </source>
</evidence>
<dbReference type="SUPFAM" id="SSF47454">
    <property type="entry name" value="A DNA-binding domain in eukaryotic transcription factors"/>
    <property type="match status" value="1"/>
</dbReference>
<keyword evidence="7" id="KW-0812">Transmembrane</keyword>
<dbReference type="Pfam" id="PF04111">
    <property type="entry name" value="APG6"/>
    <property type="match status" value="1"/>
</dbReference>
<feature type="region of interest" description="Disordered" evidence="6">
    <location>
        <begin position="753"/>
        <end position="772"/>
    </location>
</feature>
<evidence type="ECO:0000313" key="11">
    <source>
        <dbReference type="Proteomes" id="UP000035681"/>
    </source>
</evidence>
<feature type="region of interest" description="Disordered" evidence="6">
    <location>
        <begin position="1"/>
        <end position="28"/>
    </location>
</feature>
<keyword evidence="4" id="KW-0804">Transcription</keyword>
<dbReference type="AlphaFoldDB" id="A0AAF5DLN6"/>
<dbReference type="GO" id="GO:0006995">
    <property type="term" value="P:cellular response to nitrogen starvation"/>
    <property type="evidence" value="ECO:0007669"/>
    <property type="project" value="TreeGrafter"/>
</dbReference>
<evidence type="ECO:0000256" key="1">
    <source>
        <dbReference type="ARBA" id="ARBA00005965"/>
    </source>
</evidence>
<feature type="domain" description="Basic leucine zipper" evidence="8">
    <location>
        <begin position="791"/>
        <end position="845"/>
    </location>
</feature>
<name>A0AAF5DLN6_STRER</name>
<dbReference type="GO" id="GO:0003677">
    <property type="term" value="F:DNA binding"/>
    <property type="evidence" value="ECO:0007669"/>
    <property type="project" value="UniProtKB-KW"/>
</dbReference>
<sequence length="901" mass="104370">MNYTSSLLSKPNNSQSNVNSSHTNKQQEEKINGEVKCCSCGEVLNLHESLEDSDKSKIMEYSLINNSKLSFVQGNIVTMIANSDSPFHVPICNDCHLVLVENLRSKNITLEEQNKGYKECLKKIILSESDENNDEIVGKINLKKLQEKERLLLNELKQLESEEKELEDSIKILEEKESNLICTEKKLINSLKIHHGDMVKFSLKKLSMKLQETFAIEQLNELRKVNMLNKTFYIYVNNKEVGCINDLRLGKLPDQSIPLNEFNAAWGQCVLCLHVLFELLGLKQYPYQLIPMGSQSIIREYNSTGSRDYKLYESSWKIFKTYIDDSISVYVKCLQKFDVEFCQQNNIVSGTIFPYTIRNDRIADEVVNASNEASAIWYSIKTQFQKDERWTKAMKLMLLNLKNAIMLMLLKYLQILIASIMIFPSFLKTKKDKKSKNILFDSYYLDLPKNLFNSIFLTTFLLSGSIYFGYNQKYEDVTENIFSKNLPILRDKLFEKSQLPFIEFNNRQPIRINALVVDNNFDPDIVFGSQKNKLYKSGFSTSNEQNSENAPSNSLQLTGSRKSSTSELDRHFRHQYDKNDQSSYRNISPFTDSDSVDEYIDEALKSEEFDLNNLSCNDKDLCDDLFSSLDEVERNDFTYQHHPTEENFLTSEFEIIAREMQNNPNDPFSTHFDPYMYDMKMAPKKLDINLNNQNKRKGQSSSESLSLFGNTKINVKRVTKKESSVPVDMPGDMSLRPELAKEKMEQFNKLYSLENETDGSDNNDGKKKAGRVSKDNELLIENNINITPGELRDFTLKQFKTFLDNNNLSEEQKALCRNIRRRGRNKIAAKKVRINRLSKTKKLDDSTFDPLSFSPTLFLNDPEPTPSRYIRKSQSQNVEFEFSDDLLEKSDPLYRIHDIKI</sequence>
<evidence type="ECO:0000256" key="6">
    <source>
        <dbReference type="SAM" id="MobiDB-lite"/>
    </source>
</evidence>
<keyword evidence="3" id="KW-0238">DNA-binding</keyword>
<dbReference type="InterPro" id="IPR041691">
    <property type="entry name" value="Atg6/beclin_CC"/>
</dbReference>
<feature type="compositionally biased region" description="Basic and acidic residues" evidence="6">
    <location>
        <begin position="567"/>
        <end position="580"/>
    </location>
</feature>
<keyword evidence="7" id="KW-1133">Transmembrane helix</keyword>
<dbReference type="GO" id="GO:0045324">
    <property type="term" value="P:late endosome to vacuole transport"/>
    <property type="evidence" value="ECO:0007669"/>
    <property type="project" value="TreeGrafter"/>
</dbReference>
<dbReference type="GO" id="GO:0000045">
    <property type="term" value="P:autophagosome assembly"/>
    <property type="evidence" value="ECO:0007669"/>
    <property type="project" value="TreeGrafter"/>
</dbReference>
<dbReference type="GO" id="GO:0043548">
    <property type="term" value="F:phosphatidylinositol 3-kinase binding"/>
    <property type="evidence" value="ECO:0007669"/>
    <property type="project" value="TreeGrafter"/>
</dbReference>
<feature type="compositionally biased region" description="Polar residues" evidence="6">
    <location>
        <begin position="1"/>
        <end position="24"/>
    </location>
</feature>
<evidence type="ECO:0000256" key="5">
    <source>
        <dbReference type="SAM" id="Coils"/>
    </source>
</evidence>
<protein>
    <recommendedName>
        <fullName evidence="13">BZIP domain-containing protein</fullName>
    </recommendedName>
</protein>
<dbReference type="InterPro" id="IPR040455">
    <property type="entry name" value="Atg6_BARA"/>
</dbReference>
<organism evidence="11 12">
    <name type="scientific">Strongyloides stercoralis</name>
    <name type="common">Threadworm</name>
    <dbReference type="NCBI Taxonomy" id="6248"/>
    <lineage>
        <taxon>Eukaryota</taxon>
        <taxon>Metazoa</taxon>
        <taxon>Ecdysozoa</taxon>
        <taxon>Nematoda</taxon>
        <taxon>Chromadorea</taxon>
        <taxon>Rhabditida</taxon>
        <taxon>Tylenchina</taxon>
        <taxon>Panagrolaimomorpha</taxon>
        <taxon>Strongyloidoidea</taxon>
        <taxon>Strongyloididae</taxon>
        <taxon>Strongyloides</taxon>
    </lineage>
</organism>
<feature type="coiled-coil region" evidence="5">
    <location>
        <begin position="142"/>
        <end position="179"/>
    </location>
</feature>
<reference evidence="12" key="1">
    <citation type="submission" date="2024-02" db="UniProtKB">
        <authorList>
            <consortium name="WormBaseParasite"/>
        </authorList>
    </citation>
    <scope>IDENTIFICATION</scope>
</reference>
<dbReference type="GO" id="GO:0034271">
    <property type="term" value="C:phosphatidylinositol 3-kinase complex, class III, type I"/>
    <property type="evidence" value="ECO:0007669"/>
    <property type="project" value="TreeGrafter"/>
</dbReference>
<accession>A0AAF5DLN6</accession>
<dbReference type="GO" id="GO:0000423">
    <property type="term" value="P:mitophagy"/>
    <property type="evidence" value="ECO:0007669"/>
    <property type="project" value="TreeGrafter"/>
</dbReference>
<dbReference type="Pfam" id="PF17675">
    <property type="entry name" value="APG6_N"/>
    <property type="match status" value="1"/>
</dbReference>
<keyword evidence="5" id="KW-0175">Coiled coil</keyword>
<feature type="transmembrane region" description="Helical" evidence="7">
    <location>
        <begin position="404"/>
        <end position="427"/>
    </location>
</feature>
<evidence type="ECO:0000313" key="12">
    <source>
        <dbReference type="WBParaSite" id="TCONS_00013894.p1"/>
    </source>
</evidence>
<dbReference type="InterPro" id="IPR007243">
    <property type="entry name" value="Atg6/Beclin"/>
</dbReference>
<evidence type="ECO:0000256" key="2">
    <source>
        <dbReference type="ARBA" id="ARBA00023015"/>
    </source>
</evidence>
<dbReference type="InterPro" id="IPR008917">
    <property type="entry name" value="TF_DNA-bd_sf"/>
</dbReference>
<evidence type="ECO:0000256" key="7">
    <source>
        <dbReference type="SAM" id="Phobius"/>
    </source>
</evidence>
<evidence type="ECO:0000256" key="3">
    <source>
        <dbReference type="ARBA" id="ARBA00023125"/>
    </source>
</evidence>
<feature type="region of interest" description="Disordered" evidence="6">
    <location>
        <begin position="538"/>
        <end position="590"/>
    </location>
</feature>
<dbReference type="Gene3D" id="1.10.418.40">
    <property type="entry name" value="Autophagy protein 6/Beclin 1"/>
    <property type="match status" value="1"/>
</dbReference>
<dbReference type="Gene3D" id="1.10.880.10">
    <property type="entry name" value="Transcription factor, Skn-1-like, DNA-binding domain"/>
    <property type="match status" value="1"/>
</dbReference>
<dbReference type="PANTHER" id="PTHR12768">
    <property type="entry name" value="BECLIN 1"/>
    <property type="match status" value="1"/>
</dbReference>
<evidence type="ECO:0000256" key="4">
    <source>
        <dbReference type="ARBA" id="ARBA00023163"/>
    </source>
</evidence>
<keyword evidence="11" id="KW-1185">Reference proteome</keyword>
<keyword evidence="7" id="KW-0472">Membrane</keyword>
<dbReference type="PANTHER" id="PTHR12768:SF4">
    <property type="entry name" value="BECLIN-1"/>
    <property type="match status" value="1"/>
</dbReference>